<evidence type="ECO:0000313" key="1">
    <source>
        <dbReference type="EMBL" id="VDK29731.1"/>
    </source>
</evidence>
<dbReference type="WBParaSite" id="GPUH_0000127701-mRNA-1">
    <property type="protein sequence ID" value="GPUH_0000127701-mRNA-1"/>
    <property type="gene ID" value="GPUH_0000127701"/>
</dbReference>
<dbReference type="EMBL" id="UYRT01001494">
    <property type="protein sequence ID" value="VDK29731.1"/>
    <property type="molecule type" value="Genomic_DNA"/>
</dbReference>
<reference evidence="1 2" key="2">
    <citation type="submission" date="2018-11" db="EMBL/GenBank/DDBJ databases">
        <authorList>
            <consortium name="Pathogen Informatics"/>
        </authorList>
    </citation>
    <scope>NUCLEOTIDE SEQUENCE [LARGE SCALE GENOMIC DNA]</scope>
</reference>
<sequence>MHYAHPRNNFRVHPLFPIYWYPMLRARMESIQHDGGDAALLHLGARSLLNEVDEMGRRSRSPQHVEMYAFRDAIDVNYQRMALTGEELSGVPLEDLKEAARELIEALALREQYMDRIGNQFPSTTKNFLSGLYPKHLPRSRRKNTDISLS</sequence>
<dbReference type="Proteomes" id="UP000271098">
    <property type="component" value="Unassembled WGS sequence"/>
</dbReference>
<proteinExistence type="predicted"/>
<name>A0A183CXT6_9BILA</name>
<organism evidence="3">
    <name type="scientific">Gongylonema pulchrum</name>
    <dbReference type="NCBI Taxonomy" id="637853"/>
    <lineage>
        <taxon>Eukaryota</taxon>
        <taxon>Metazoa</taxon>
        <taxon>Ecdysozoa</taxon>
        <taxon>Nematoda</taxon>
        <taxon>Chromadorea</taxon>
        <taxon>Rhabditida</taxon>
        <taxon>Spirurina</taxon>
        <taxon>Spiruromorpha</taxon>
        <taxon>Spiruroidea</taxon>
        <taxon>Gongylonematidae</taxon>
        <taxon>Gongylonema</taxon>
    </lineage>
</organism>
<reference evidence="3" key="1">
    <citation type="submission" date="2016-06" db="UniProtKB">
        <authorList>
            <consortium name="WormBaseParasite"/>
        </authorList>
    </citation>
    <scope>IDENTIFICATION</scope>
</reference>
<evidence type="ECO:0000313" key="3">
    <source>
        <dbReference type="WBParaSite" id="GPUH_0000127701-mRNA-1"/>
    </source>
</evidence>
<accession>A0A183CXT6</accession>
<keyword evidence="2" id="KW-1185">Reference proteome</keyword>
<protein>
    <submittedName>
        <fullName evidence="1 3">Uncharacterized protein</fullName>
    </submittedName>
</protein>
<dbReference type="AlphaFoldDB" id="A0A183CXT6"/>
<gene>
    <name evidence="1" type="ORF">GPUH_LOCUS1277</name>
</gene>
<evidence type="ECO:0000313" key="2">
    <source>
        <dbReference type="Proteomes" id="UP000271098"/>
    </source>
</evidence>
<dbReference type="OrthoDB" id="1723809at2759"/>